<reference evidence="2" key="1">
    <citation type="submission" date="2020-12" db="EMBL/GenBank/DDBJ databases">
        <title>Metabolic potential, ecology and presence of endohyphal bacteria is reflected in genomic diversity of Mucoromycotina.</title>
        <authorList>
            <person name="Muszewska A."/>
            <person name="Okrasinska A."/>
            <person name="Steczkiewicz K."/>
            <person name="Drgas O."/>
            <person name="Orlowska M."/>
            <person name="Perlinska-Lenart U."/>
            <person name="Aleksandrzak-Piekarczyk T."/>
            <person name="Szatraj K."/>
            <person name="Zielenkiewicz U."/>
            <person name="Pilsyk S."/>
            <person name="Malc E."/>
            <person name="Mieczkowski P."/>
            <person name="Kruszewska J.S."/>
            <person name="Biernat P."/>
            <person name="Pawlowska J."/>
        </authorList>
    </citation>
    <scope>NUCLEOTIDE SEQUENCE</scope>
    <source>
        <strain evidence="2">WA0000067209</strain>
    </source>
</reference>
<gene>
    <name evidence="2" type="ORF">INT43_008214</name>
</gene>
<feature type="compositionally biased region" description="Basic and acidic residues" evidence="1">
    <location>
        <begin position="430"/>
        <end position="440"/>
    </location>
</feature>
<sequence>MGAEAIDYRVSKIVVLCKDCGQDVGMYPARHKCEDVVRPPLPPLPSSTHITGRQDRDIGRDRSPVRSVRPVSPPPSPMPSKKSDSNRAPKFGRNLTADAAADGQEEQQIYFNDIAESSSGASTPSGGGKKLWGNLKQNDKWKQLAYGEKQPSQGARLWDKLMQATQNMAEKIPNRDDKGPESDESDWEGESHVSRILREHHEKKGGSLPHWLRDSKTPRSSRSAERERYSEEDNRRMSENTRHRQRLWDAGDEIPELTPRERERQRLREEAERREEYRHHADENHSSRSVRREKAHSPVNRYEERLPSRTNEERMLNRSATTAVPDQYRHDERSRRHERERLSHREVDHYTDRSRGENYRPSRESAPSREPPADMKQRPSRRDMEEYEYRQQRSRGRSPMYDHPSEQRMAPPVDRERLRGPRRAPPQQRPDNDRMDGGYF</sequence>
<dbReference type="AlphaFoldDB" id="A0A8H7U9V0"/>
<evidence type="ECO:0000256" key="1">
    <source>
        <dbReference type="SAM" id="MobiDB-lite"/>
    </source>
</evidence>
<name>A0A8H7U9V0_MORIS</name>
<feature type="compositionally biased region" description="Basic and acidic residues" evidence="1">
    <location>
        <begin position="52"/>
        <end position="64"/>
    </location>
</feature>
<evidence type="ECO:0000313" key="2">
    <source>
        <dbReference type="EMBL" id="KAG2171834.1"/>
    </source>
</evidence>
<feature type="compositionally biased region" description="Basic and acidic residues" evidence="1">
    <location>
        <begin position="189"/>
        <end position="249"/>
    </location>
</feature>
<protein>
    <submittedName>
        <fullName evidence="2">Uncharacterized protein</fullName>
    </submittedName>
</protein>
<feature type="region of interest" description="Disordered" evidence="1">
    <location>
        <begin position="35"/>
        <end position="440"/>
    </location>
</feature>
<accession>A0A8H7U9V0</accession>
<feature type="compositionally biased region" description="Basic and acidic residues" evidence="1">
    <location>
        <begin position="327"/>
        <end position="391"/>
    </location>
</feature>
<evidence type="ECO:0000313" key="3">
    <source>
        <dbReference type="Proteomes" id="UP000654370"/>
    </source>
</evidence>
<dbReference type="EMBL" id="JAEPQZ010000019">
    <property type="protein sequence ID" value="KAG2171834.1"/>
    <property type="molecule type" value="Genomic_DNA"/>
</dbReference>
<feature type="compositionally biased region" description="Basic and acidic residues" evidence="1">
    <location>
        <begin position="172"/>
        <end position="181"/>
    </location>
</feature>
<comment type="caution">
    <text evidence="2">The sequence shown here is derived from an EMBL/GenBank/DDBJ whole genome shotgun (WGS) entry which is preliminary data.</text>
</comment>
<proteinExistence type="predicted"/>
<dbReference type="OrthoDB" id="2683368at2759"/>
<dbReference type="Proteomes" id="UP000654370">
    <property type="component" value="Unassembled WGS sequence"/>
</dbReference>
<feature type="compositionally biased region" description="Basic and acidic residues" evidence="1">
    <location>
        <begin position="258"/>
        <end position="316"/>
    </location>
</feature>
<keyword evidence="3" id="KW-1185">Reference proteome</keyword>
<organism evidence="2 3">
    <name type="scientific">Mortierella isabellina</name>
    <name type="common">Filamentous fungus</name>
    <name type="synonym">Umbelopsis isabellina</name>
    <dbReference type="NCBI Taxonomy" id="91625"/>
    <lineage>
        <taxon>Eukaryota</taxon>
        <taxon>Fungi</taxon>
        <taxon>Fungi incertae sedis</taxon>
        <taxon>Mucoromycota</taxon>
        <taxon>Mucoromycotina</taxon>
        <taxon>Umbelopsidomycetes</taxon>
        <taxon>Umbelopsidales</taxon>
        <taxon>Umbelopsidaceae</taxon>
        <taxon>Umbelopsis</taxon>
    </lineage>
</organism>